<dbReference type="Proteomes" id="UP000694580">
    <property type="component" value="Chromosome 6"/>
</dbReference>
<feature type="compositionally biased region" description="Low complexity" evidence="4">
    <location>
        <begin position="315"/>
        <end position="341"/>
    </location>
</feature>
<dbReference type="GO" id="GO:0030036">
    <property type="term" value="P:actin cytoskeleton organization"/>
    <property type="evidence" value="ECO:0007669"/>
    <property type="project" value="TreeGrafter"/>
</dbReference>
<evidence type="ECO:0000256" key="4">
    <source>
        <dbReference type="SAM" id="MobiDB-lite"/>
    </source>
</evidence>
<name>A0AAY4ECJ0_9TELE</name>
<dbReference type="Ensembl" id="ENSDCDT00010065949.1">
    <property type="protein sequence ID" value="ENSDCDP00010055350.1"/>
    <property type="gene ID" value="ENSDCDG00010031751.1"/>
</dbReference>
<reference evidence="7 8" key="1">
    <citation type="submission" date="2020-06" db="EMBL/GenBank/DDBJ databases">
        <authorList>
            <consortium name="Wellcome Sanger Institute Data Sharing"/>
        </authorList>
    </citation>
    <scope>NUCLEOTIDE SEQUENCE [LARGE SCALE GENOMIC DNA]</scope>
</reference>
<dbReference type="GO" id="GO:0016020">
    <property type="term" value="C:membrane"/>
    <property type="evidence" value="ECO:0007669"/>
    <property type="project" value="UniProtKB-SubCell"/>
</dbReference>
<dbReference type="SMART" id="SM00234">
    <property type="entry name" value="START"/>
    <property type="match status" value="1"/>
</dbReference>
<sequence length="1069" mass="120205">MGRDSPEGQQRKVKIQLRRSFSEHMKDSTNRAWDVIWRSTREKRLSEIEAREACDWLRAAGFPQYAQLFRDCHFPIDIDWVKADHDFLDKDAIDSLCRRLVTLNKCVETNLETSRSKRRSEESEDEEPCAISPKWTFSQKTRHWNRTETLESQLLMDRPHLLKSESQDASIDEDERHEVCSTHSSSSLESDGGSTDVHNTGDDLQTSQSSLSCSSTCKTMLLDTSFSSPPSPREMPCLSGEEHYLNKKMPRKKGQSLLKKMEKFRLRGSTSMRSPNRGRPKLLISGPVLQEGLSEERLKQLNCLDIAELQDEFGSPPSSSTPSGSNSSPSESSSTVSTPSPVTRVRGKSRKYDPWNQGLESSQISQYKNRKNQHNDVVFEVPHGYKPGTFPTALGHGNVDTSVNWRTGSFHGYSGRQGHGNAAKDHESLPCSPLASFDHRVSFYDNVPGDQLSEGGVSETLLASDDDMFHALDCVMERINGLQQLVTNWAEKLSEDGDSDFTNSSSCPSPPCLKDVHLDIGEAGHASSEADKLHGGLELSQQPRLRQLHWSGEQTLSLPTPGSGMEGQPASQVNRLRRLSLLRLTALMDKHSPSCKQGWNWTVPKVYRKMKRSDQKSHKVFGVPLLQSVQRAGKPLPPSILRAMQYLKTQCLDQVGLFRKSGVKPRIQYLRDMVEAYPDGVSFEGQSAFDVADMVKQYFRDLPEPIFSAKLCETFLHIYQYFPKDQQFLAAQAAIFLLPDENREALQTLLLFLEDVVACVDENQMTPTNIAVCLAPSIYHLNTQWRDSHAARSSHRKYSLGRPDQRDLSETLAATQGLAHMVAEASRLFQVQHTLCLQEAVGMVNDANLRASLEASAQQLMRDGREKTKAWVVCASTDHHVDLAYKKVEDNQALRLWRGAVEVDAPQQELLQRVLREPDLWQADLQGSRVLETLDQHADIYQYTLQRAGSRPPLEHVLLRTWHSDPSVGPVFVAATSVDHPDAPHNGLRAHVHISLFLVEPVGVRRSRLTHFCRTDTSGVPQWHHDSCWIRIADLPVTSFFFSCKATTAPSVVFINDRVCLSVAQNVVD</sequence>
<dbReference type="GO" id="GO:0007165">
    <property type="term" value="P:signal transduction"/>
    <property type="evidence" value="ECO:0007669"/>
    <property type="project" value="InterPro"/>
</dbReference>
<gene>
    <name evidence="7" type="primary">si:dkeyp-23e4.3</name>
</gene>
<dbReference type="Gene3D" id="1.10.287.2070">
    <property type="match status" value="1"/>
</dbReference>
<feature type="region of interest" description="Disordered" evidence="4">
    <location>
        <begin position="165"/>
        <end position="210"/>
    </location>
</feature>
<dbReference type="PROSITE" id="PS50848">
    <property type="entry name" value="START"/>
    <property type="match status" value="1"/>
</dbReference>
<dbReference type="PANTHER" id="PTHR12659:SF4">
    <property type="entry name" value="RHO-GAP DOMAIN-CONTAINING PROTEIN"/>
    <property type="match status" value="1"/>
</dbReference>
<evidence type="ECO:0000256" key="3">
    <source>
        <dbReference type="ARBA" id="ARBA00022553"/>
    </source>
</evidence>
<dbReference type="AlphaFoldDB" id="A0AAY4ECJ0"/>
<reference evidence="7" key="3">
    <citation type="submission" date="2025-09" db="UniProtKB">
        <authorList>
            <consortium name="Ensembl"/>
        </authorList>
    </citation>
    <scope>IDENTIFICATION</scope>
</reference>
<dbReference type="PROSITE" id="PS50238">
    <property type="entry name" value="RHOGAP"/>
    <property type="match status" value="1"/>
</dbReference>
<organism evidence="7 8">
    <name type="scientific">Denticeps clupeoides</name>
    <name type="common">denticle herring</name>
    <dbReference type="NCBI Taxonomy" id="299321"/>
    <lineage>
        <taxon>Eukaryota</taxon>
        <taxon>Metazoa</taxon>
        <taxon>Chordata</taxon>
        <taxon>Craniata</taxon>
        <taxon>Vertebrata</taxon>
        <taxon>Euteleostomi</taxon>
        <taxon>Actinopterygii</taxon>
        <taxon>Neopterygii</taxon>
        <taxon>Teleostei</taxon>
        <taxon>Clupei</taxon>
        <taxon>Clupeiformes</taxon>
        <taxon>Denticipitoidei</taxon>
        <taxon>Denticipitidae</taxon>
        <taxon>Denticeps</taxon>
    </lineage>
</organism>
<dbReference type="Pfam" id="PF07647">
    <property type="entry name" value="SAM_2"/>
    <property type="match status" value="1"/>
</dbReference>
<dbReference type="Pfam" id="PF01852">
    <property type="entry name" value="START"/>
    <property type="match status" value="1"/>
</dbReference>
<dbReference type="InterPro" id="IPR000198">
    <property type="entry name" value="RhoGAP_dom"/>
</dbReference>
<dbReference type="Gene3D" id="1.10.555.10">
    <property type="entry name" value="Rho GTPase activation protein"/>
    <property type="match status" value="1"/>
</dbReference>
<dbReference type="GO" id="GO:0035023">
    <property type="term" value="P:regulation of Rho protein signal transduction"/>
    <property type="evidence" value="ECO:0007669"/>
    <property type="project" value="TreeGrafter"/>
</dbReference>
<evidence type="ECO:0000259" key="6">
    <source>
        <dbReference type="PROSITE" id="PS50848"/>
    </source>
</evidence>
<dbReference type="Pfam" id="PF00620">
    <property type="entry name" value="RhoGAP"/>
    <property type="match status" value="1"/>
</dbReference>
<dbReference type="GO" id="GO:0008289">
    <property type="term" value="F:lipid binding"/>
    <property type="evidence" value="ECO:0007669"/>
    <property type="project" value="InterPro"/>
</dbReference>
<comment type="subcellular location">
    <subcellularLocation>
        <location evidence="1">Membrane</location>
        <topology evidence="1">Peripheral membrane protein</topology>
    </subcellularLocation>
</comment>
<evidence type="ECO:0000259" key="5">
    <source>
        <dbReference type="PROSITE" id="PS50238"/>
    </source>
</evidence>
<dbReference type="InterPro" id="IPR001660">
    <property type="entry name" value="SAM"/>
</dbReference>
<keyword evidence="2" id="KW-0343">GTPase activation</keyword>
<evidence type="ECO:0000313" key="8">
    <source>
        <dbReference type="Proteomes" id="UP000694580"/>
    </source>
</evidence>
<dbReference type="GO" id="GO:0005096">
    <property type="term" value="F:GTPase activator activity"/>
    <property type="evidence" value="ECO:0007669"/>
    <property type="project" value="UniProtKB-KW"/>
</dbReference>
<dbReference type="InterPro" id="IPR023393">
    <property type="entry name" value="START-like_dom_sf"/>
</dbReference>
<dbReference type="SUPFAM" id="SSF48350">
    <property type="entry name" value="GTPase activation domain, GAP"/>
    <property type="match status" value="1"/>
</dbReference>
<feature type="region of interest" description="Disordered" evidence="4">
    <location>
        <begin position="311"/>
        <end position="371"/>
    </location>
</feature>
<accession>A0AAY4ECJ0</accession>
<feature type="compositionally biased region" description="Low complexity" evidence="4">
    <location>
        <begin position="181"/>
        <end position="210"/>
    </location>
</feature>
<feature type="domain" description="START" evidence="6">
    <location>
        <begin position="856"/>
        <end position="1023"/>
    </location>
</feature>
<evidence type="ECO:0008006" key="9">
    <source>
        <dbReference type="Google" id="ProtNLM"/>
    </source>
</evidence>
<dbReference type="PANTHER" id="PTHR12659">
    <property type="entry name" value="RHO-TYPE GTPASE ACTIVATING PROTEIN"/>
    <property type="match status" value="1"/>
</dbReference>
<keyword evidence="8" id="KW-1185">Reference proteome</keyword>
<dbReference type="InterPro" id="IPR002913">
    <property type="entry name" value="START_lipid-bd_dom"/>
</dbReference>
<evidence type="ECO:0000313" key="7">
    <source>
        <dbReference type="Ensembl" id="ENSDCDP00010055350.1"/>
    </source>
</evidence>
<feature type="compositionally biased region" description="Polar residues" evidence="4">
    <location>
        <begin position="358"/>
        <end position="367"/>
    </location>
</feature>
<keyword evidence="3" id="KW-0597">Phosphoprotein</keyword>
<feature type="domain" description="Rho-GAP" evidence="5">
    <location>
        <begin position="623"/>
        <end position="829"/>
    </location>
</feature>
<dbReference type="SUPFAM" id="SSF55961">
    <property type="entry name" value="Bet v1-like"/>
    <property type="match status" value="1"/>
</dbReference>
<evidence type="ECO:0000256" key="1">
    <source>
        <dbReference type="ARBA" id="ARBA00004170"/>
    </source>
</evidence>
<dbReference type="Gene3D" id="3.30.530.20">
    <property type="match status" value="1"/>
</dbReference>
<dbReference type="InterPro" id="IPR008936">
    <property type="entry name" value="Rho_GTPase_activation_prot"/>
</dbReference>
<dbReference type="SUPFAM" id="SSF47769">
    <property type="entry name" value="SAM/Pointed domain"/>
    <property type="match status" value="1"/>
</dbReference>
<protein>
    <recommendedName>
        <fullName evidence="9">Rho GTPase-activating protein 7-like</fullName>
    </recommendedName>
</protein>
<dbReference type="SMART" id="SM00324">
    <property type="entry name" value="RhoGAP"/>
    <property type="match status" value="1"/>
</dbReference>
<reference evidence="7" key="2">
    <citation type="submission" date="2025-08" db="UniProtKB">
        <authorList>
            <consortium name="Ensembl"/>
        </authorList>
    </citation>
    <scope>IDENTIFICATION</scope>
</reference>
<proteinExistence type="predicted"/>
<dbReference type="InterPro" id="IPR013761">
    <property type="entry name" value="SAM/pointed_sf"/>
</dbReference>
<dbReference type="GeneTree" id="ENSGT00950000183061"/>
<evidence type="ECO:0000256" key="2">
    <source>
        <dbReference type="ARBA" id="ARBA00022468"/>
    </source>
</evidence>